<dbReference type="Proteomes" id="UP000175968">
    <property type="component" value="Chromosome"/>
</dbReference>
<protein>
    <recommendedName>
        <fullName evidence="1">DUF6371 domain-containing protein</fullName>
    </recommendedName>
</protein>
<dbReference type="KEGG" id="fgl:EM308_05200"/>
<name>A0AAC9N3J1_9FLAO</name>
<evidence type="ECO:0000313" key="2">
    <source>
        <dbReference type="EMBL" id="AOW08950.1"/>
    </source>
</evidence>
<dbReference type="InterPro" id="IPR045951">
    <property type="entry name" value="DUF6371"/>
</dbReference>
<keyword evidence="3" id="KW-1185">Reference proteome</keyword>
<feature type="domain" description="DUF6371" evidence="1">
    <location>
        <begin position="87"/>
        <end position="234"/>
    </location>
</feature>
<dbReference type="EMBL" id="CP017479">
    <property type="protein sequence ID" value="AOW08950.1"/>
    <property type="molecule type" value="Genomic_DNA"/>
</dbReference>
<gene>
    <name evidence="2" type="ORF">EM308_05200</name>
</gene>
<proteinExistence type="predicted"/>
<dbReference type="RefSeq" id="WP_035633442.1">
    <property type="nucleotide sequence ID" value="NZ_CP017479.1"/>
</dbReference>
<sequence length="347" mass="40638">MRNLKLSKRRNLVKYCRCGKSNKDGKFVPFEGYTDYGHCHSCCKTFFPDVGTIVEPIDIKYKKEIPLPPTYYSPELVESTVLDDAISNFIKFNRKLFPDDIIIENINKYFVGTWGGKVVFWEVNQQWKAVYGQVMEYDPETGKRSYLENGDADITSMRVSLKLWKFKDDRCLCGLHLINENTKIVAFVEAYKTLFIMSMVKREITWVSGGNKGSFKYDLLKPIKHCTIIAFPDKGEYDDWVQKAIELNKKGFKIIVNDFIENRDYPKGTDLADVYIELRTKSNTVTESTISYTEKFPEKNDGEFSEESLEVFRMFQDRKIKRLEMTKEESYKAIQDFIDHNTDTYRL</sequence>
<evidence type="ECO:0000313" key="3">
    <source>
        <dbReference type="Proteomes" id="UP000175968"/>
    </source>
</evidence>
<reference evidence="2 3" key="1">
    <citation type="submission" date="2016-10" db="EMBL/GenBank/DDBJ databases">
        <title>Flavobacterium gilvum sp. nov., isolated from stream water.</title>
        <authorList>
            <person name="Shin S.-K."/>
            <person name="Cho Y.-J."/>
            <person name="Yi H."/>
        </authorList>
    </citation>
    <scope>NUCLEOTIDE SEQUENCE [LARGE SCALE GENOMIC DNA]</scope>
    <source>
        <strain evidence="2 3">EM1308</strain>
    </source>
</reference>
<evidence type="ECO:0000259" key="1">
    <source>
        <dbReference type="Pfam" id="PF19898"/>
    </source>
</evidence>
<accession>A0AAC9N3J1</accession>
<organism evidence="2 3">
    <name type="scientific">Flavobacterium gilvum</name>
    <dbReference type="NCBI Taxonomy" id="1492737"/>
    <lineage>
        <taxon>Bacteria</taxon>
        <taxon>Pseudomonadati</taxon>
        <taxon>Bacteroidota</taxon>
        <taxon>Flavobacteriia</taxon>
        <taxon>Flavobacteriales</taxon>
        <taxon>Flavobacteriaceae</taxon>
        <taxon>Flavobacterium</taxon>
    </lineage>
</organism>
<dbReference type="Pfam" id="PF19898">
    <property type="entry name" value="DUF6371"/>
    <property type="match status" value="1"/>
</dbReference>
<dbReference type="AlphaFoldDB" id="A0AAC9N3J1"/>